<dbReference type="InterPro" id="IPR016181">
    <property type="entry name" value="Acyl_CoA_acyltransferase"/>
</dbReference>
<dbReference type="InterPro" id="IPR000182">
    <property type="entry name" value="GNAT_dom"/>
</dbReference>
<gene>
    <name evidence="2" type="ORF">SAMN05444266_11056</name>
</gene>
<dbReference type="OrthoDB" id="4966223at2"/>
<dbReference type="Proteomes" id="UP000184420">
    <property type="component" value="Unassembled WGS sequence"/>
</dbReference>
<organism evidence="2 3">
    <name type="scientific">Chitinophaga jiangningensis</name>
    <dbReference type="NCBI Taxonomy" id="1419482"/>
    <lineage>
        <taxon>Bacteria</taxon>
        <taxon>Pseudomonadati</taxon>
        <taxon>Bacteroidota</taxon>
        <taxon>Chitinophagia</taxon>
        <taxon>Chitinophagales</taxon>
        <taxon>Chitinophagaceae</taxon>
        <taxon>Chitinophaga</taxon>
    </lineage>
</organism>
<proteinExistence type="predicted"/>
<evidence type="ECO:0000313" key="3">
    <source>
        <dbReference type="Proteomes" id="UP000184420"/>
    </source>
</evidence>
<dbReference type="RefSeq" id="WP_073086165.1">
    <property type="nucleotide sequence ID" value="NZ_FRBL01000010.1"/>
</dbReference>
<evidence type="ECO:0000259" key="1">
    <source>
        <dbReference type="PROSITE" id="PS51186"/>
    </source>
</evidence>
<reference evidence="2 3" key="1">
    <citation type="submission" date="2016-11" db="EMBL/GenBank/DDBJ databases">
        <authorList>
            <person name="Jaros S."/>
            <person name="Januszkiewicz K."/>
            <person name="Wedrychowicz H."/>
        </authorList>
    </citation>
    <scope>NUCLEOTIDE SEQUENCE [LARGE SCALE GENOMIC DNA]</scope>
    <source>
        <strain evidence="2 3">DSM 27406</strain>
    </source>
</reference>
<dbReference type="Gene3D" id="3.40.630.30">
    <property type="match status" value="1"/>
</dbReference>
<dbReference type="EMBL" id="FRBL01000010">
    <property type="protein sequence ID" value="SHM70477.1"/>
    <property type="molecule type" value="Genomic_DNA"/>
</dbReference>
<feature type="domain" description="N-acetyltransferase" evidence="1">
    <location>
        <begin position="83"/>
        <end position="218"/>
    </location>
</feature>
<dbReference type="PROSITE" id="PS51186">
    <property type="entry name" value="GNAT"/>
    <property type="match status" value="1"/>
</dbReference>
<keyword evidence="3" id="KW-1185">Reference proteome</keyword>
<dbReference type="STRING" id="1419482.SAMN05444266_11056"/>
<dbReference type="SUPFAM" id="SSF55729">
    <property type="entry name" value="Acyl-CoA N-acyltransferases (Nat)"/>
    <property type="match status" value="1"/>
</dbReference>
<evidence type="ECO:0000313" key="2">
    <source>
        <dbReference type="EMBL" id="SHM70477.1"/>
    </source>
</evidence>
<protein>
    <recommendedName>
        <fullName evidence="1">N-acetyltransferase domain-containing protein</fullName>
    </recommendedName>
</protein>
<dbReference type="AlphaFoldDB" id="A0A1M7KYK6"/>
<name>A0A1M7KYK6_9BACT</name>
<accession>A0A1M7KYK6</accession>
<dbReference type="Pfam" id="PF13508">
    <property type="entry name" value="Acetyltransf_7"/>
    <property type="match status" value="1"/>
</dbReference>
<sequence>MPTRFSHSLLEKWARGWAISREVPSPVTDQGALRIDVNMPDQAARYLFPDICPEIATVASSITRPLVFIKVCAAAEAVQPLLPAHWKILEPAFMMTCQWQQAPVAAPLPAGYTLDFTIVPGGLLVVIKSPEGDTAGNGRLIPVSDQLIFDRIMVDDNHRRKGLGTCIITALAEKGYQMGIPNGVLVATPMGRSLYETMGWQVIRPYTSAVIPVGGNLP</sequence>
<dbReference type="GO" id="GO:0016747">
    <property type="term" value="F:acyltransferase activity, transferring groups other than amino-acyl groups"/>
    <property type="evidence" value="ECO:0007669"/>
    <property type="project" value="InterPro"/>
</dbReference>